<evidence type="ECO:0000256" key="8">
    <source>
        <dbReference type="ARBA" id="ARBA00022679"/>
    </source>
</evidence>
<dbReference type="EMBL" id="UFQS01000185">
    <property type="protein sequence ID" value="SSX00854.1"/>
    <property type="molecule type" value="Genomic_DNA"/>
</dbReference>
<evidence type="ECO:0000313" key="21">
    <source>
        <dbReference type="EMBL" id="SSX00854.1"/>
    </source>
</evidence>
<gene>
    <name evidence="22" type="primary">CSON004354</name>
</gene>
<keyword evidence="8" id="KW-0808">Transferase</keyword>
<dbReference type="EC" id="2.7.11.1" evidence="4"/>
<dbReference type="GO" id="GO:0005634">
    <property type="term" value="C:nucleus"/>
    <property type="evidence" value="ECO:0007669"/>
    <property type="project" value="UniProtKB-SubCell"/>
</dbReference>
<feature type="compositionally biased region" description="Basic and acidic residues" evidence="16">
    <location>
        <begin position="1747"/>
        <end position="1771"/>
    </location>
</feature>
<evidence type="ECO:0000256" key="12">
    <source>
        <dbReference type="ARBA" id="ARBA00023242"/>
    </source>
</evidence>
<dbReference type="InterPro" id="IPR002951">
    <property type="entry name" value="Atrophin-like"/>
</dbReference>
<dbReference type="GO" id="GO:0022604">
    <property type="term" value="P:regulation of cell morphogenesis"/>
    <property type="evidence" value="ECO:0007669"/>
    <property type="project" value="UniProtKB-ARBA"/>
</dbReference>
<dbReference type="CDD" id="cd21780">
    <property type="entry name" value="MobB_Trc-like"/>
    <property type="match status" value="1"/>
</dbReference>
<dbReference type="Pfam" id="PF03154">
    <property type="entry name" value="Atrophin-1"/>
    <property type="match status" value="1"/>
</dbReference>
<dbReference type="VEuPathDB" id="VectorBase:CSON004354"/>
<evidence type="ECO:0000259" key="20">
    <source>
        <dbReference type="PROSITE" id="PS51293"/>
    </source>
</evidence>
<feature type="domain" description="AGC-kinase C-terminal" evidence="19">
    <location>
        <begin position="395"/>
        <end position="464"/>
    </location>
</feature>
<feature type="compositionally biased region" description="Low complexity" evidence="16">
    <location>
        <begin position="1333"/>
        <end position="1351"/>
    </location>
</feature>
<feature type="domain" description="Protein kinase" evidence="17">
    <location>
        <begin position="96"/>
        <end position="393"/>
    </location>
</feature>
<feature type="compositionally biased region" description="Polar residues" evidence="16">
    <location>
        <begin position="1140"/>
        <end position="1160"/>
    </location>
</feature>
<dbReference type="CDD" id="cd05599">
    <property type="entry name" value="STKc_NDR_like"/>
    <property type="match status" value="1"/>
</dbReference>
<feature type="binding site" evidence="15">
    <location>
        <position position="125"/>
    </location>
    <ligand>
        <name>ATP</name>
        <dbReference type="ChEBI" id="CHEBI:30616"/>
    </ligand>
</feature>
<dbReference type="PANTHER" id="PTHR22988">
    <property type="entry name" value="MYOTONIC DYSTROPHY S/T KINASE-RELATED"/>
    <property type="match status" value="1"/>
</dbReference>
<feature type="region of interest" description="Disordered" evidence="16">
    <location>
        <begin position="954"/>
        <end position="973"/>
    </location>
</feature>
<feature type="compositionally biased region" description="Low complexity" evidence="16">
    <location>
        <begin position="1772"/>
        <end position="1783"/>
    </location>
</feature>
<keyword evidence="5" id="KW-0963">Cytoplasm</keyword>
<evidence type="ECO:0000256" key="9">
    <source>
        <dbReference type="ARBA" id="ARBA00022741"/>
    </source>
</evidence>
<dbReference type="InterPro" id="IPR000961">
    <property type="entry name" value="AGC-kinase_C"/>
</dbReference>
<evidence type="ECO:0000256" key="4">
    <source>
        <dbReference type="ARBA" id="ARBA00012513"/>
    </source>
</evidence>
<dbReference type="SMART" id="SM00717">
    <property type="entry name" value="SANT"/>
    <property type="match status" value="1"/>
</dbReference>
<dbReference type="PROSITE" id="PS51156">
    <property type="entry name" value="ELM2"/>
    <property type="match status" value="1"/>
</dbReference>
<dbReference type="SUPFAM" id="SSF46689">
    <property type="entry name" value="Homeodomain-like"/>
    <property type="match status" value="1"/>
</dbReference>
<evidence type="ECO:0000259" key="18">
    <source>
        <dbReference type="PROSITE" id="PS51156"/>
    </source>
</evidence>
<dbReference type="FunFam" id="1.10.510.10:FF:000057">
    <property type="entry name" value="Non-specific serine/threonine protein kinase"/>
    <property type="match status" value="1"/>
</dbReference>
<dbReference type="Gene3D" id="3.30.200.20">
    <property type="entry name" value="Phosphorylase Kinase, domain 1"/>
    <property type="match status" value="1"/>
</dbReference>
<dbReference type="Pfam" id="PF00069">
    <property type="entry name" value="Pkinase"/>
    <property type="match status" value="1"/>
</dbReference>
<evidence type="ECO:0000256" key="13">
    <source>
        <dbReference type="ARBA" id="ARBA00047899"/>
    </source>
</evidence>
<reference evidence="22" key="2">
    <citation type="submission" date="2018-07" db="EMBL/GenBank/DDBJ databases">
        <authorList>
            <person name="Quirk P.G."/>
            <person name="Krulwich T.A."/>
        </authorList>
    </citation>
    <scope>NUCLEOTIDE SEQUENCE</scope>
</reference>
<dbReference type="InterPro" id="IPR000719">
    <property type="entry name" value="Prot_kinase_dom"/>
</dbReference>
<dbReference type="PANTHER" id="PTHR22988:SF76">
    <property type="entry name" value="CHROMOSOME UNDETERMINED SCAFFOLD_135, WHOLE GENOME SHOTGUN SEQUENCE"/>
    <property type="match status" value="1"/>
</dbReference>
<protein>
    <recommendedName>
        <fullName evidence="4">non-specific serine/threonine protein kinase</fullName>
        <ecNumber evidence="4">2.7.11.1</ecNumber>
    </recommendedName>
</protein>
<evidence type="ECO:0000256" key="3">
    <source>
        <dbReference type="ARBA" id="ARBA00009903"/>
    </source>
</evidence>
<dbReference type="GO" id="GO:0048666">
    <property type="term" value="P:neuron development"/>
    <property type="evidence" value="ECO:0007669"/>
    <property type="project" value="UniProtKB-ARBA"/>
</dbReference>
<dbReference type="OMA" id="HETTMTH"/>
<keyword evidence="6" id="KW-0723">Serine/threonine-protein kinase</keyword>
<dbReference type="GO" id="GO:0005524">
    <property type="term" value="F:ATP binding"/>
    <property type="evidence" value="ECO:0007669"/>
    <property type="project" value="UniProtKB-UniRule"/>
</dbReference>
<dbReference type="InterPro" id="IPR017884">
    <property type="entry name" value="SANT_dom"/>
</dbReference>
<feature type="region of interest" description="Disordered" evidence="16">
    <location>
        <begin position="609"/>
        <end position="903"/>
    </location>
</feature>
<feature type="compositionally biased region" description="Low complexity" evidence="16">
    <location>
        <begin position="1199"/>
        <end position="1232"/>
    </location>
</feature>
<reference evidence="21" key="1">
    <citation type="submission" date="2018-04" db="EMBL/GenBank/DDBJ databases">
        <authorList>
            <person name="Go L.Y."/>
            <person name="Mitchell J.A."/>
        </authorList>
    </citation>
    <scope>NUCLEOTIDE SEQUENCE</scope>
    <source>
        <tissue evidence="21">Whole organism</tissue>
    </source>
</reference>
<dbReference type="InterPro" id="IPR017441">
    <property type="entry name" value="Protein_kinase_ATP_BS"/>
</dbReference>
<feature type="compositionally biased region" description="Polar residues" evidence="16">
    <location>
        <begin position="1259"/>
        <end position="1273"/>
    </location>
</feature>
<dbReference type="PROSITE" id="PS51285">
    <property type="entry name" value="AGC_KINASE_CTER"/>
    <property type="match status" value="1"/>
</dbReference>
<feature type="compositionally biased region" description="Basic residues" evidence="16">
    <location>
        <begin position="616"/>
        <end position="631"/>
    </location>
</feature>
<feature type="region of interest" description="Disordered" evidence="16">
    <location>
        <begin position="1323"/>
        <end position="1451"/>
    </location>
</feature>
<dbReference type="InterPro" id="IPR017892">
    <property type="entry name" value="Pkinase_C"/>
</dbReference>
<dbReference type="CDD" id="cd11661">
    <property type="entry name" value="SANT_MTA3_like"/>
    <property type="match status" value="1"/>
</dbReference>
<feature type="compositionally biased region" description="Basic and acidic residues" evidence="16">
    <location>
        <begin position="867"/>
        <end position="892"/>
    </location>
</feature>
<evidence type="ECO:0000259" key="17">
    <source>
        <dbReference type="PROSITE" id="PS50011"/>
    </source>
</evidence>
<feature type="compositionally biased region" description="Polar residues" evidence="16">
    <location>
        <begin position="833"/>
        <end position="843"/>
    </location>
</feature>
<organism evidence="22">
    <name type="scientific">Culicoides sonorensis</name>
    <name type="common">Biting midge</name>
    <dbReference type="NCBI Taxonomy" id="179676"/>
    <lineage>
        <taxon>Eukaryota</taxon>
        <taxon>Metazoa</taxon>
        <taxon>Ecdysozoa</taxon>
        <taxon>Arthropoda</taxon>
        <taxon>Hexapoda</taxon>
        <taxon>Insecta</taxon>
        <taxon>Pterygota</taxon>
        <taxon>Neoptera</taxon>
        <taxon>Endopterygota</taxon>
        <taxon>Diptera</taxon>
        <taxon>Nematocera</taxon>
        <taxon>Chironomoidea</taxon>
        <taxon>Ceratopogonidae</taxon>
        <taxon>Ceratopogoninae</taxon>
        <taxon>Culicoides</taxon>
        <taxon>Monoculicoides</taxon>
    </lineage>
</organism>
<dbReference type="Gene3D" id="1.10.510.10">
    <property type="entry name" value="Transferase(Phosphotransferase) domain 1"/>
    <property type="match status" value="1"/>
</dbReference>
<dbReference type="GO" id="GO:0004674">
    <property type="term" value="F:protein serine/threonine kinase activity"/>
    <property type="evidence" value="ECO:0007669"/>
    <property type="project" value="UniProtKB-KW"/>
</dbReference>
<dbReference type="FunFam" id="1.10.10.60:FF:000052">
    <property type="entry name" value="Arginine-glutamic acid dipeptide (RE) repeats"/>
    <property type="match status" value="1"/>
</dbReference>
<feature type="region of interest" description="Disordered" evidence="16">
    <location>
        <begin position="1681"/>
        <end position="1718"/>
    </location>
</feature>
<dbReference type="InterPro" id="IPR000949">
    <property type="entry name" value="ELM2_dom"/>
</dbReference>
<sequence>MTTTPIPTSIHMDGNSIRFSDHTLDKATKTKLTLENYYSNLISQHCERKQRLAKLEASLEEDGLSDQQRQEKRMQHAQRETEFLRLKRSRLGVEDFEALKVIGRGAFGEVRLVQKKDTGHVYAMKVLRKSDMLEKEQVAHVRAERDVLVEADHQWVVKMYYSFQDSINLYLIMEFLPGGDMMTLLMKKDTLSEECTQFYIAETALAIDSIHKLGFIHRDIKPDNLLLDARGHLKLSDFGLCTGLKKSHRTDFYRDLSQAKPSDFIGTCTSPMDSKRRAESWKRNRRALAYSTVGTPDYIAPEVFLQTGYGPACDYWSLGCIMYEMLMGYPPFCSDNPQDTYRKVMNWRETLIFPPETPISEEAKETIVKFCCDADRRLGSQKGLEDVKLVAFFRNGIDWEHIRERPAAIPVEVKSIDDTSNFDEFPDVALEIPTAPTVQDGEALKDWVFINYTFKRFENLTQHYQPIENYKPEKDGLRELEETRWNPGVVLDGDLLMYLRAARSISAFQGMCDGGSPEDGCVAASRDDTTINALDVLHDSGYDPGKALEALLKFPVPKGIDKKWTEEETKRFIKGLRQFGKNFFRIHTDLLPHKGTPELVEFYYLWKKTPGANNNRPHRRRRASSLRRIRNTRTNSNASNNNKDTNNSNNSNCTTAIKKEETPELQAAETRPTPINSGNNNNNTNNSNKQQEENSSVSEDDASECDSDSSTTNKGSIVASGEFGEESPSRMRTRNKQTTKDQNNTSGKRAKRGTDTPDTAQNDTPKTPNKDKKNNKTTTNKETPLKGKKRPNETEQIEAIDDKDMKRKRSDSPAESITTDSRPGSVLDEAESNSEPSETTTIPKESEEKDPLSLPIDEISAVNKSPKNKDDSLESDQKTASDENVQPEEKSEITTPVISDNKEHEEVLLEQSATTPVKEQEMLNKLANMKQENQTSTTSDEYASKDVVYAIKKEPRDDLPAETATAPETEPHDLKVKLEIKSEIKLLQSEKTNESKIDDKIEISENAENLIVKPSTDNDSKVETKVFNDQNKTGETIMIKSFAQDLSGSGNKYLPTEDSKFAMDSGAIKSVYPLGMRHPYEGPPGMIKFDPMMSKYGQPTIPVSQEMKFNAPHDSHIGVKFGESQPMKLQFSAENLIKNNDQQQSQQGKYSRPNSPRGTPNQSDSQGSNSNSQSTPISIPNRLPGENWSPLTSQPGPNPIINSRSTPPTSSSISTPNTQSSSSFFSSGTGPFHRPYQDTKPMPPTSSSNQYPPAAHQGQFPSIPSNISSQASRPNEPIPVSPRDPNAGPLPRGASPMTSLIPGMPPSAAAMLNHSLSLHLPHPNMHMAPSHMGGPLHPGSLLPPSNAPLSLIGPPSQPSSALSTLMDVAAGRRSPNSRPDQPPSSSSNTVTQSSSSQSMNRSSPSVSNTQNSMHRSQSPAGNQGGLSRTSPLHPIAQSPLGPHSQTASSTMAAIAAERERQIMRQQSPHMTPPPTSVSSLMVSPLNKLYPSSGPHQRGLGTSPPPASHFRPGASPPVIRHSQHPSMALPIPMIGHPSQAMLHPSQNPYAHPLSMFYPHGPFPPGYPAYGPSPYGPTFAYMKPGPGASPMDSQLLGHHPTSVPPPRQDESPHGNSKPLTPHDKNKTPTPTTPKPTNSGGPPAGYSGFPPGHPYMDSHLAGKTTHMEALRGHALSAAGHHGPLQVDTLDIEPDPEPPSPVHNIDRGPSPEAKPDDTECHRSQSAIFVRRCDRGDYNSCTRTDLEFKPVPDSKLAKKREERDRKMAEKERERKAQQAQQQAQHAQQKSIPPGNPGTSLKPEVKYSDTPALRQLSEYARPHVGFREFDDPHKHPLQSGIHLPPGMPGMPPSSRLDPHWMELYRRGMHPSQFPLYANPAAINQLERERLGIPPHMMDPSDPMVKHLLLRLAGEYYHSHNHTHVHLHSQQQSEAGFQLPPNVPSYARPNIMLPRDPTDPFLRMSYADQLQVRTII</sequence>
<dbReference type="PROSITE" id="PS00107">
    <property type="entry name" value="PROTEIN_KINASE_ATP"/>
    <property type="match status" value="1"/>
</dbReference>
<dbReference type="GO" id="GO:0048814">
    <property type="term" value="P:regulation of dendrite morphogenesis"/>
    <property type="evidence" value="ECO:0007669"/>
    <property type="project" value="UniProtKB-ARBA"/>
</dbReference>
<comment type="subcellular location">
    <subcellularLocation>
        <location evidence="2">Cytoplasm</location>
    </subcellularLocation>
    <subcellularLocation>
        <location evidence="1">Nucleus</location>
    </subcellularLocation>
</comment>
<keyword evidence="9 15" id="KW-0547">Nucleotide-binding</keyword>
<dbReference type="PROSITE" id="PS51293">
    <property type="entry name" value="SANT"/>
    <property type="match status" value="1"/>
</dbReference>
<feature type="compositionally biased region" description="Low complexity" evidence="16">
    <location>
        <begin position="676"/>
        <end position="697"/>
    </location>
</feature>
<evidence type="ECO:0000256" key="14">
    <source>
        <dbReference type="ARBA" id="ARBA00048679"/>
    </source>
</evidence>
<keyword evidence="12" id="KW-0539">Nucleus</keyword>
<evidence type="ECO:0000313" key="22">
    <source>
        <dbReference type="EMBL" id="SSX21234.1"/>
    </source>
</evidence>
<dbReference type="FunFam" id="1.10.510.10:FF:000086">
    <property type="entry name" value="Non-specific serine/threonine protein kinase"/>
    <property type="match status" value="1"/>
</dbReference>
<evidence type="ECO:0000256" key="10">
    <source>
        <dbReference type="ARBA" id="ARBA00022777"/>
    </source>
</evidence>
<evidence type="ECO:0000256" key="15">
    <source>
        <dbReference type="PROSITE-ProRule" id="PRU10141"/>
    </source>
</evidence>
<evidence type="ECO:0000256" key="11">
    <source>
        <dbReference type="ARBA" id="ARBA00022840"/>
    </source>
</evidence>
<accession>A0A336LTH7</accession>
<evidence type="ECO:0000256" key="16">
    <source>
        <dbReference type="SAM" id="MobiDB-lite"/>
    </source>
</evidence>
<dbReference type="SMART" id="SM00220">
    <property type="entry name" value="S_TKc"/>
    <property type="match status" value="1"/>
</dbReference>
<dbReference type="InterPro" id="IPR009057">
    <property type="entry name" value="Homeodomain-like_sf"/>
</dbReference>
<evidence type="ECO:0000256" key="7">
    <source>
        <dbReference type="ARBA" id="ARBA00022553"/>
    </source>
</evidence>
<feature type="compositionally biased region" description="Polar residues" evidence="16">
    <location>
        <begin position="813"/>
        <end position="822"/>
    </location>
</feature>
<comment type="catalytic activity">
    <reaction evidence="14">
        <text>L-seryl-[protein] + ATP = O-phospho-L-seryl-[protein] + ADP + H(+)</text>
        <dbReference type="Rhea" id="RHEA:17989"/>
        <dbReference type="Rhea" id="RHEA-COMP:9863"/>
        <dbReference type="Rhea" id="RHEA-COMP:11604"/>
        <dbReference type="ChEBI" id="CHEBI:15378"/>
        <dbReference type="ChEBI" id="CHEBI:29999"/>
        <dbReference type="ChEBI" id="CHEBI:30616"/>
        <dbReference type="ChEBI" id="CHEBI:83421"/>
        <dbReference type="ChEBI" id="CHEBI:456216"/>
        <dbReference type="EC" id="2.7.11.1"/>
    </reaction>
</comment>
<proteinExistence type="inferred from homology"/>
<evidence type="ECO:0000256" key="6">
    <source>
        <dbReference type="ARBA" id="ARBA00022527"/>
    </source>
</evidence>
<feature type="domain" description="SANT" evidence="20">
    <location>
        <begin position="559"/>
        <end position="611"/>
    </location>
</feature>
<feature type="compositionally biased region" description="Basic and acidic residues" evidence="16">
    <location>
        <begin position="1709"/>
        <end position="1718"/>
    </location>
</feature>
<dbReference type="FunFam" id="3.30.200.20:FF:000393">
    <property type="entry name" value="Non-specific serine/threonine protein kinase"/>
    <property type="match status" value="1"/>
</dbReference>
<feature type="compositionally biased region" description="Polar residues" evidence="16">
    <location>
        <begin position="1410"/>
        <end position="1430"/>
    </location>
</feature>
<dbReference type="EMBL" id="UFQT01000185">
    <property type="protein sequence ID" value="SSX21234.1"/>
    <property type="molecule type" value="Genomic_DNA"/>
</dbReference>
<feature type="compositionally biased region" description="Acidic residues" evidence="16">
    <location>
        <begin position="698"/>
        <end position="707"/>
    </location>
</feature>
<dbReference type="GO" id="GO:0051093">
    <property type="term" value="P:negative regulation of developmental process"/>
    <property type="evidence" value="ECO:0007669"/>
    <property type="project" value="UniProtKB-ARBA"/>
</dbReference>
<feature type="domain" description="ELM2" evidence="18">
    <location>
        <begin position="455"/>
        <end position="555"/>
    </location>
</feature>
<evidence type="ECO:0000259" key="19">
    <source>
        <dbReference type="PROSITE" id="PS51285"/>
    </source>
</evidence>
<dbReference type="InterPro" id="IPR008271">
    <property type="entry name" value="Ser/Thr_kinase_AS"/>
</dbReference>
<dbReference type="Pfam" id="PF00433">
    <property type="entry name" value="Pkinase_C"/>
    <property type="match status" value="1"/>
</dbReference>
<dbReference type="Gene3D" id="1.10.10.60">
    <property type="entry name" value="Homeodomain-like"/>
    <property type="match status" value="1"/>
</dbReference>
<feature type="region of interest" description="Disordered" evidence="16">
    <location>
        <begin position="1747"/>
        <end position="1799"/>
    </location>
</feature>
<evidence type="ECO:0000256" key="5">
    <source>
        <dbReference type="ARBA" id="ARBA00022490"/>
    </source>
</evidence>
<feature type="compositionally biased region" description="Low complexity" evidence="16">
    <location>
        <begin position="1161"/>
        <end position="1174"/>
    </location>
</feature>
<dbReference type="InterPro" id="IPR011009">
    <property type="entry name" value="Kinase-like_dom_sf"/>
</dbReference>
<dbReference type="Gene3D" id="4.10.1240.50">
    <property type="match status" value="1"/>
</dbReference>
<feature type="region of interest" description="Disordered" evidence="16">
    <location>
        <begin position="1140"/>
        <end position="1306"/>
    </location>
</feature>
<name>A0A336LTH7_CULSO</name>
<comment type="catalytic activity">
    <reaction evidence="13">
        <text>L-threonyl-[protein] + ATP = O-phospho-L-threonyl-[protein] + ADP + H(+)</text>
        <dbReference type="Rhea" id="RHEA:46608"/>
        <dbReference type="Rhea" id="RHEA-COMP:11060"/>
        <dbReference type="Rhea" id="RHEA-COMP:11605"/>
        <dbReference type="ChEBI" id="CHEBI:15378"/>
        <dbReference type="ChEBI" id="CHEBI:30013"/>
        <dbReference type="ChEBI" id="CHEBI:30616"/>
        <dbReference type="ChEBI" id="CHEBI:61977"/>
        <dbReference type="ChEBI" id="CHEBI:456216"/>
        <dbReference type="EC" id="2.7.11.1"/>
    </reaction>
</comment>
<feature type="region of interest" description="Disordered" evidence="16">
    <location>
        <begin position="1583"/>
        <end position="1656"/>
    </location>
</feature>
<feature type="compositionally biased region" description="Low complexity" evidence="16">
    <location>
        <begin position="1383"/>
        <end position="1409"/>
    </location>
</feature>
<evidence type="ECO:0000256" key="2">
    <source>
        <dbReference type="ARBA" id="ARBA00004496"/>
    </source>
</evidence>
<keyword evidence="10" id="KW-0418">Kinase</keyword>
<feature type="compositionally biased region" description="Low complexity" evidence="16">
    <location>
        <begin position="632"/>
        <end position="655"/>
    </location>
</feature>
<keyword evidence="7" id="KW-0597">Phosphoprotein</keyword>
<dbReference type="PROSITE" id="PS00108">
    <property type="entry name" value="PROTEIN_KINASE_ST"/>
    <property type="match status" value="1"/>
</dbReference>
<dbReference type="PROSITE" id="PS50011">
    <property type="entry name" value="PROTEIN_KINASE_DOM"/>
    <property type="match status" value="1"/>
</dbReference>
<dbReference type="SUPFAM" id="SSF56112">
    <property type="entry name" value="Protein kinase-like (PK-like)"/>
    <property type="match status" value="1"/>
</dbReference>
<comment type="similarity">
    <text evidence="3">Belongs to the protein kinase superfamily. AGC Ser/Thr protein kinase family.</text>
</comment>
<dbReference type="GO" id="GO:0005737">
    <property type="term" value="C:cytoplasm"/>
    <property type="evidence" value="ECO:0007669"/>
    <property type="project" value="UniProtKB-SubCell"/>
</dbReference>
<dbReference type="InterPro" id="IPR001005">
    <property type="entry name" value="SANT/Myb"/>
</dbReference>
<dbReference type="InterPro" id="IPR050839">
    <property type="entry name" value="Rho-assoc_Ser/Thr_Kinase"/>
</dbReference>
<evidence type="ECO:0000256" key="1">
    <source>
        <dbReference type="ARBA" id="ARBA00004123"/>
    </source>
</evidence>
<keyword evidence="11 15" id="KW-0067">ATP-binding</keyword>